<evidence type="ECO:0000256" key="1">
    <source>
        <dbReference type="ARBA" id="ARBA00004648"/>
    </source>
</evidence>
<comment type="subcellular location">
    <subcellularLocation>
        <location evidence="1">Endoplasmic reticulum membrane</location>
        <topology evidence="1">Single-pass type II membrane protein</topology>
    </subcellularLocation>
</comment>
<feature type="coiled-coil region" evidence="6">
    <location>
        <begin position="334"/>
        <end position="375"/>
    </location>
</feature>
<keyword evidence="9" id="KW-1185">Reference proteome</keyword>
<keyword evidence="3" id="KW-0238">DNA-binding</keyword>
<name>A0ABM0JM38_APLCA</name>
<dbReference type="InterPro" id="IPR004827">
    <property type="entry name" value="bZIP"/>
</dbReference>
<dbReference type="PANTHER" id="PTHR45996:SF3">
    <property type="entry name" value="CREB-H TRANSCRIPTION FACTOR HOMOLOG LET-607"/>
    <property type="match status" value="1"/>
</dbReference>
<dbReference type="SUPFAM" id="SSF57959">
    <property type="entry name" value="Leucine zipper domain"/>
    <property type="match status" value="1"/>
</dbReference>
<evidence type="ECO:0000313" key="10">
    <source>
        <dbReference type="RefSeq" id="XP_005096898.1"/>
    </source>
</evidence>
<organism evidence="9 10">
    <name type="scientific">Aplysia californica</name>
    <name type="common">California sea hare</name>
    <dbReference type="NCBI Taxonomy" id="6500"/>
    <lineage>
        <taxon>Eukaryota</taxon>
        <taxon>Metazoa</taxon>
        <taxon>Spiralia</taxon>
        <taxon>Lophotrochozoa</taxon>
        <taxon>Mollusca</taxon>
        <taxon>Gastropoda</taxon>
        <taxon>Heterobranchia</taxon>
        <taxon>Euthyneura</taxon>
        <taxon>Tectipleura</taxon>
        <taxon>Aplysiida</taxon>
        <taxon>Aplysioidea</taxon>
        <taxon>Aplysiidae</taxon>
        <taxon>Aplysia</taxon>
    </lineage>
</organism>
<evidence type="ECO:0000256" key="4">
    <source>
        <dbReference type="ARBA" id="ARBA00023163"/>
    </source>
</evidence>
<proteinExistence type="predicted"/>
<evidence type="ECO:0000256" key="7">
    <source>
        <dbReference type="SAM" id="MobiDB-lite"/>
    </source>
</evidence>
<reference evidence="10" key="1">
    <citation type="submission" date="2025-08" db="UniProtKB">
        <authorList>
            <consortium name="RefSeq"/>
        </authorList>
    </citation>
    <scope>IDENTIFICATION</scope>
</reference>
<keyword evidence="2" id="KW-0805">Transcription regulation</keyword>
<evidence type="ECO:0000256" key="5">
    <source>
        <dbReference type="ARBA" id="ARBA00023242"/>
    </source>
</evidence>
<sequence length="564" mass="61681">MELGTPSNDVLDLLFDDNCGILKGDSSVGVSDFTKHDFVDQNFNPTSNMAFHNINLGDFDLLSDNLFESLINSAEPNSFLDGEPAAKKRVIHSDHDYIAHKSPSEHSDSGISVVSDDSSSALHLNISPEDNMTDDQLELFVTGNIKGSPDCTTGTTPPSSCGDSHTFDLFDVIDNNEPDSTGDIKHTHTVDTTTADLDDFDFTCSNDDNISIDFDLEPLSHSGVGSDSENHDSRSVFVFSGSAKRLIPSQKISKGGSALPFTVKDIDPHITSVTNFPELRLTDEEKELLAREGVTLPTNLPLTRDEERVLKAVRRKIRNKISAKESRKRKQGYVDGLEQRVKLCTQENRELQKKVDSLEKQNVSLIAQMKRLQSLVGKSKVPAQASTCVMVLLLSFALLVVPNLNPFGSEEENHTPIATSSAAVRGKARSLLNHDSSGLAASDEDPYGVTQRPSAPWDSKQGVVQMSALSAADIALAADDVLSVVKTEVETSDGETKKEEDDKKLRIADRFPELSKRIKSEPLVDMNRIQDLHHVKVGVENMAGGSKILEQNSTEENIPIDVEN</sequence>
<dbReference type="InterPro" id="IPR046347">
    <property type="entry name" value="bZIP_sf"/>
</dbReference>
<evidence type="ECO:0000256" key="2">
    <source>
        <dbReference type="ARBA" id="ARBA00023015"/>
    </source>
</evidence>
<keyword evidence="4" id="KW-0804">Transcription</keyword>
<evidence type="ECO:0000256" key="3">
    <source>
        <dbReference type="ARBA" id="ARBA00023125"/>
    </source>
</evidence>
<dbReference type="CDD" id="cd14689">
    <property type="entry name" value="bZIP_CREB3"/>
    <property type="match status" value="1"/>
</dbReference>
<dbReference type="SMART" id="SM00338">
    <property type="entry name" value="BRLZ"/>
    <property type="match status" value="1"/>
</dbReference>
<dbReference type="InterPro" id="IPR051381">
    <property type="entry name" value="CREB_ATF_subfamily"/>
</dbReference>
<dbReference type="Proteomes" id="UP000694888">
    <property type="component" value="Unplaced"/>
</dbReference>
<dbReference type="Pfam" id="PF00170">
    <property type="entry name" value="bZIP_1"/>
    <property type="match status" value="1"/>
</dbReference>
<evidence type="ECO:0000259" key="8">
    <source>
        <dbReference type="PROSITE" id="PS50217"/>
    </source>
</evidence>
<gene>
    <name evidence="10" type="primary">LOC101846344</name>
</gene>
<evidence type="ECO:0000313" key="9">
    <source>
        <dbReference type="Proteomes" id="UP000694888"/>
    </source>
</evidence>
<dbReference type="Gene3D" id="1.20.5.170">
    <property type="match status" value="1"/>
</dbReference>
<dbReference type="PROSITE" id="PS50217">
    <property type="entry name" value="BZIP"/>
    <property type="match status" value="1"/>
</dbReference>
<dbReference type="PROSITE" id="PS00036">
    <property type="entry name" value="BZIP_BASIC"/>
    <property type="match status" value="1"/>
</dbReference>
<dbReference type="PANTHER" id="PTHR45996">
    <property type="entry name" value="AGAP001464-PB"/>
    <property type="match status" value="1"/>
</dbReference>
<feature type="region of interest" description="Disordered" evidence="7">
    <location>
        <begin position="436"/>
        <end position="458"/>
    </location>
</feature>
<evidence type="ECO:0000256" key="6">
    <source>
        <dbReference type="SAM" id="Coils"/>
    </source>
</evidence>
<keyword evidence="5" id="KW-0539">Nucleus</keyword>
<protein>
    <submittedName>
        <fullName evidence="10">Cyclic AMP-responsive element-binding protein 3-like protein 3-B isoform X1</fullName>
    </submittedName>
</protein>
<dbReference type="GeneID" id="101846344"/>
<dbReference type="RefSeq" id="XP_005096898.1">
    <property type="nucleotide sequence ID" value="XM_005096841.3"/>
</dbReference>
<keyword evidence="6" id="KW-0175">Coiled coil</keyword>
<feature type="domain" description="BZIP" evidence="8">
    <location>
        <begin position="309"/>
        <end position="372"/>
    </location>
</feature>
<accession>A0ABM0JM38</accession>